<evidence type="ECO:0000313" key="4">
    <source>
        <dbReference type="EMBL" id="SVD69712.1"/>
    </source>
</evidence>
<dbReference type="EMBL" id="UINC01167284">
    <property type="protein sequence ID" value="SVD69712.1"/>
    <property type="molecule type" value="Genomic_DNA"/>
</dbReference>
<dbReference type="SUPFAM" id="SSF51735">
    <property type="entry name" value="NAD(P)-binding Rossmann-fold domains"/>
    <property type="match status" value="1"/>
</dbReference>
<dbReference type="GO" id="GO:0008839">
    <property type="term" value="F:4-hydroxy-tetrahydrodipicolinate reductase"/>
    <property type="evidence" value="ECO:0007669"/>
    <property type="project" value="InterPro"/>
</dbReference>
<name>A0A382XF73_9ZZZZ</name>
<reference evidence="4" key="1">
    <citation type="submission" date="2018-05" db="EMBL/GenBank/DDBJ databases">
        <authorList>
            <person name="Lanie J.A."/>
            <person name="Ng W.-L."/>
            <person name="Kazmierczak K.M."/>
            <person name="Andrzejewski T.M."/>
            <person name="Davidsen T.M."/>
            <person name="Wayne K.J."/>
            <person name="Tettelin H."/>
            <person name="Glass J.I."/>
            <person name="Rusch D."/>
            <person name="Podicherti R."/>
            <person name="Tsui H.-C.T."/>
            <person name="Winkler M.E."/>
        </authorList>
    </citation>
    <scope>NUCLEOTIDE SEQUENCE</scope>
</reference>
<dbReference type="Gene3D" id="3.40.50.720">
    <property type="entry name" value="NAD(P)-binding Rossmann-like Domain"/>
    <property type="match status" value="1"/>
</dbReference>
<proteinExistence type="predicted"/>
<keyword evidence="1" id="KW-0521">NADP</keyword>
<protein>
    <recommendedName>
        <fullName evidence="3">Dihydrodipicolinate reductase N-terminal domain-containing protein</fullName>
    </recommendedName>
</protein>
<gene>
    <name evidence="4" type="ORF">METZ01_LOCUS422566</name>
</gene>
<accession>A0A382XF73</accession>
<dbReference type="InterPro" id="IPR000846">
    <property type="entry name" value="DapB_N"/>
</dbReference>
<sequence>MIRVAISGIPGRLATATAAGIAASDDLDLVALYNPNRGGEAFNGIPISVNHDEIKCDVVFESTEPTVVMGNLRAWRKAGLHVVVGTSGFTRERFDEVRSFWGE</sequence>
<organism evidence="4">
    <name type="scientific">marine metagenome</name>
    <dbReference type="NCBI Taxonomy" id="408172"/>
    <lineage>
        <taxon>unclassified sequences</taxon>
        <taxon>metagenomes</taxon>
        <taxon>ecological metagenomes</taxon>
    </lineage>
</organism>
<dbReference type="AlphaFoldDB" id="A0A382XF73"/>
<dbReference type="Pfam" id="PF01113">
    <property type="entry name" value="DapB_N"/>
    <property type="match status" value="1"/>
</dbReference>
<feature type="domain" description="Dihydrodipicolinate reductase N-terminal" evidence="3">
    <location>
        <begin position="2"/>
        <end position="100"/>
    </location>
</feature>
<keyword evidence="2" id="KW-0560">Oxidoreductase</keyword>
<evidence type="ECO:0000256" key="2">
    <source>
        <dbReference type="ARBA" id="ARBA00023002"/>
    </source>
</evidence>
<dbReference type="GO" id="GO:0009089">
    <property type="term" value="P:lysine biosynthetic process via diaminopimelate"/>
    <property type="evidence" value="ECO:0007669"/>
    <property type="project" value="InterPro"/>
</dbReference>
<evidence type="ECO:0000259" key="3">
    <source>
        <dbReference type="Pfam" id="PF01113"/>
    </source>
</evidence>
<feature type="non-terminal residue" evidence="4">
    <location>
        <position position="103"/>
    </location>
</feature>
<evidence type="ECO:0000256" key="1">
    <source>
        <dbReference type="ARBA" id="ARBA00022857"/>
    </source>
</evidence>
<dbReference type="InterPro" id="IPR036291">
    <property type="entry name" value="NAD(P)-bd_dom_sf"/>
</dbReference>